<evidence type="ECO:0000313" key="2">
    <source>
        <dbReference type="Proteomes" id="UP000179279"/>
    </source>
</evidence>
<proteinExistence type="predicted"/>
<accession>A0A1G1WWM5</accession>
<evidence type="ECO:0000313" key="1">
    <source>
        <dbReference type="EMBL" id="OGY32139.1"/>
    </source>
</evidence>
<dbReference type="Proteomes" id="UP000179279">
    <property type="component" value="Unassembled WGS sequence"/>
</dbReference>
<dbReference type="AlphaFoldDB" id="A0A1G1WWM5"/>
<protein>
    <submittedName>
        <fullName evidence="1">Uncharacterized protein</fullName>
    </submittedName>
</protein>
<reference evidence="1 2" key="1">
    <citation type="journal article" date="2016" name="Nat. Commun.">
        <title>Thousands of microbial genomes shed light on interconnected biogeochemical processes in an aquifer system.</title>
        <authorList>
            <person name="Anantharaman K."/>
            <person name="Brown C.T."/>
            <person name="Hug L.A."/>
            <person name="Sharon I."/>
            <person name="Castelle C.J."/>
            <person name="Probst A.J."/>
            <person name="Thomas B.C."/>
            <person name="Singh A."/>
            <person name="Wilkins M.J."/>
            <person name="Karaoz U."/>
            <person name="Brodie E.L."/>
            <person name="Williams K.H."/>
            <person name="Hubbard S.S."/>
            <person name="Banfield J.F."/>
        </authorList>
    </citation>
    <scope>NUCLEOTIDE SEQUENCE [LARGE SCALE GENOMIC DNA]</scope>
</reference>
<name>A0A1G1WWM5_9BACT</name>
<comment type="caution">
    <text evidence="1">The sequence shown here is derived from an EMBL/GenBank/DDBJ whole genome shotgun (WGS) entry which is preliminary data.</text>
</comment>
<organism evidence="1 2">
    <name type="scientific">Candidatus Woykebacteria bacterium RIFCSPLOWO2_01_FULL_41_12</name>
    <dbReference type="NCBI Taxonomy" id="1802604"/>
    <lineage>
        <taxon>Bacteria</taxon>
        <taxon>Candidatus Woykeibacteriota</taxon>
    </lineage>
</organism>
<sequence length="91" mass="9529">MGVGYVQKRVSVDYDSTMKPDVEVTAAGGHGLVPAHPNGVIAKVNVSFENTDKREAGNAGDLPQGSRNPDRGKRIVVALGLARVADLGWSS</sequence>
<gene>
    <name evidence="1" type="ORF">A3A57_02735</name>
</gene>
<dbReference type="EMBL" id="MHDA01000022">
    <property type="protein sequence ID" value="OGY32139.1"/>
    <property type="molecule type" value="Genomic_DNA"/>
</dbReference>